<evidence type="ECO:0000313" key="1">
    <source>
        <dbReference type="EMBL" id="MPN57851.1"/>
    </source>
</evidence>
<sequence>MADCGGIDHFARFDRGFAAGFYLYSGKMVNRYVGNHFNIPVTDIGLFLPGY</sequence>
<protein>
    <submittedName>
        <fullName evidence="1">Uncharacterized protein</fullName>
    </submittedName>
</protein>
<accession>A0A645J2P4</accession>
<organism evidence="1">
    <name type="scientific">bioreactor metagenome</name>
    <dbReference type="NCBI Taxonomy" id="1076179"/>
    <lineage>
        <taxon>unclassified sequences</taxon>
        <taxon>metagenomes</taxon>
        <taxon>ecological metagenomes</taxon>
    </lineage>
</organism>
<proteinExistence type="predicted"/>
<dbReference type="AlphaFoldDB" id="A0A645J2P4"/>
<reference evidence="1" key="1">
    <citation type="submission" date="2019-08" db="EMBL/GenBank/DDBJ databases">
        <authorList>
            <person name="Kucharzyk K."/>
            <person name="Murdoch R.W."/>
            <person name="Higgins S."/>
            <person name="Loffler F."/>
        </authorList>
    </citation>
    <scope>NUCLEOTIDE SEQUENCE</scope>
</reference>
<name>A0A645J2P4_9ZZZZ</name>
<dbReference type="EMBL" id="VSSQ01129903">
    <property type="protein sequence ID" value="MPN57851.1"/>
    <property type="molecule type" value="Genomic_DNA"/>
</dbReference>
<comment type="caution">
    <text evidence="1">The sequence shown here is derived from an EMBL/GenBank/DDBJ whole genome shotgun (WGS) entry which is preliminary data.</text>
</comment>
<gene>
    <name evidence="1" type="ORF">SDC9_205547</name>
</gene>